<dbReference type="Proteomes" id="UP001218034">
    <property type="component" value="Chromosome"/>
</dbReference>
<dbReference type="PANTHER" id="PTHR23127">
    <property type="entry name" value="CENTROMERE/MICROTUBULE BINDING PROTEIN CBF5"/>
    <property type="match status" value="1"/>
</dbReference>
<dbReference type="InterPro" id="IPR004521">
    <property type="entry name" value="Uncharacterised_CHP00451"/>
</dbReference>
<dbReference type="InterPro" id="IPR020103">
    <property type="entry name" value="PsdUridine_synth_cat_dom_sf"/>
</dbReference>
<evidence type="ECO:0000256" key="2">
    <source>
        <dbReference type="SAM" id="MobiDB-lite"/>
    </source>
</evidence>
<dbReference type="InterPro" id="IPR015947">
    <property type="entry name" value="PUA-like_sf"/>
</dbReference>
<reference evidence="5 6" key="1">
    <citation type="submission" date="2022-09" db="EMBL/GenBank/DDBJ databases">
        <title>Xylan utilization by haloarchaea-nanohaloarchaea associations.</title>
        <authorList>
            <person name="Yakimov M."/>
        </authorList>
    </citation>
    <scope>NUCLEOTIDE SEQUENCE [LARGE SCALE GENOMIC DNA]</scope>
    <source>
        <strain evidence="5 6">SVXNc</strain>
    </source>
</reference>
<gene>
    <name evidence="5" type="primary">truB</name>
    <name evidence="5" type="ORF">SVXNc_0896</name>
</gene>
<dbReference type="InterPro" id="IPR002501">
    <property type="entry name" value="PsdUridine_synth_N"/>
</dbReference>
<feature type="compositionally biased region" description="Basic and acidic residues" evidence="2">
    <location>
        <begin position="1"/>
        <end position="10"/>
    </location>
</feature>
<dbReference type="SMART" id="SM01136">
    <property type="entry name" value="DKCLD"/>
    <property type="match status" value="1"/>
</dbReference>
<name>A0ABY8CFD1_9ARCH</name>
<accession>A0ABY8CFD1</accession>
<dbReference type="Pfam" id="PF16198">
    <property type="entry name" value="TruB_C_2"/>
    <property type="match status" value="1"/>
</dbReference>
<dbReference type="Gene3D" id="2.30.130.10">
    <property type="entry name" value="PUA domain"/>
    <property type="match status" value="1"/>
</dbReference>
<proteinExistence type="predicted"/>
<sequence>MVEWYTREESEPSEEFGTVPSQRNVEQLLEKSFIVIDKPFGPTSNQVSSWIKKELNLHKTGHFGTLDPNATGVLPVGINGGTRIQRVLSQSEKEYIFEAELTQDRAEEDIEDVLKQFLGENQQTPPEKSAVKKEERSREVYEIELLEKDGKKILGRVRCESGFYVRVLIEQIGDELDVAADMNELRRTKQGFLSEEDTCKIQDIVDAYHFYKGDGDEEKIRELVHPIENAVKDIPKVVVKDSAVNAVANGSKLGTAGISKLQDGISEGDMIAVMTLKGELICIADALMSSEEMFSEDGDAAAPETVHMKPEEYPKRWDQ</sequence>
<dbReference type="SMART" id="SM00359">
    <property type="entry name" value="PUA"/>
    <property type="match status" value="1"/>
</dbReference>
<dbReference type="EMBL" id="CP104395">
    <property type="protein sequence ID" value="WEL19903.1"/>
    <property type="molecule type" value="Genomic_DNA"/>
</dbReference>
<dbReference type="RefSeq" id="WP_347721733.1">
    <property type="nucleotide sequence ID" value="NZ_CP104395.1"/>
</dbReference>
<dbReference type="InterPro" id="IPR004802">
    <property type="entry name" value="tRNA_PsdUridine_synth_B_fam"/>
</dbReference>
<dbReference type="SUPFAM" id="SSF55120">
    <property type="entry name" value="Pseudouridine synthase"/>
    <property type="match status" value="1"/>
</dbReference>
<dbReference type="PROSITE" id="PS50890">
    <property type="entry name" value="PUA"/>
    <property type="match status" value="1"/>
</dbReference>
<feature type="domain" description="PUA" evidence="3">
    <location>
        <begin position="235"/>
        <end position="309"/>
    </location>
</feature>
<dbReference type="SUPFAM" id="SSF88697">
    <property type="entry name" value="PUA domain-like"/>
    <property type="match status" value="1"/>
</dbReference>
<dbReference type="InterPro" id="IPR012960">
    <property type="entry name" value="Dyskerin-like"/>
</dbReference>
<evidence type="ECO:0000259" key="3">
    <source>
        <dbReference type="SMART" id="SM00359"/>
    </source>
</evidence>
<keyword evidence="6" id="KW-1185">Reference proteome</keyword>
<evidence type="ECO:0000313" key="5">
    <source>
        <dbReference type="EMBL" id="WEL19903.1"/>
    </source>
</evidence>
<dbReference type="InterPro" id="IPR002478">
    <property type="entry name" value="PUA"/>
</dbReference>
<feature type="region of interest" description="Disordered" evidence="2">
    <location>
        <begin position="1"/>
        <end position="20"/>
    </location>
</feature>
<keyword evidence="1" id="KW-0413">Isomerase</keyword>
<organism evidence="5 6">
    <name type="scientific">Candidatus Nanohalococcus occultus</name>
    <dbReference type="NCBI Taxonomy" id="2978047"/>
    <lineage>
        <taxon>Archaea</taxon>
        <taxon>Candidatus Nanohalarchaeota</taxon>
        <taxon>Candidatus Nanohalarchaeota incertae sedis</taxon>
        <taxon>Candidatus Nanohalococcus</taxon>
    </lineage>
</organism>
<dbReference type="Pfam" id="PF08068">
    <property type="entry name" value="DKCLD"/>
    <property type="match status" value="1"/>
</dbReference>
<dbReference type="CDD" id="cd21148">
    <property type="entry name" value="PUA_Cbf5"/>
    <property type="match status" value="1"/>
</dbReference>
<dbReference type="Pfam" id="PF01472">
    <property type="entry name" value="PUA"/>
    <property type="match status" value="1"/>
</dbReference>
<dbReference type="NCBIfam" id="NF003280">
    <property type="entry name" value="PRK04270.1"/>
    <property type="match status" value="1"/>
</dbReference>
<dbReference type="NCBIfam" id="TIGR00451">
    <property type="entry name" value="unchar_dom_2"/>
    <property type="match status" value="1"/>
</dbReference>
<feature type="domain" description="Dyskerin-like" evidence="4">
    <location>
        <begin position="1"/>
        <end position="48"/>
    </location>
</feature>
<feature type="compositionally biased region" description="Basic and acidic residues" evidence="2">
    <location>
        <begin position="306"/>
        <end position="319"/>
    </location>
</feature>
<evidence type="ECO:0000259" key="4">
    <source>
        <dbReference type="SMART" id="SM01136"/>
    </source>
</evidence>
<evidence type="ECO:0000256" key="1">
    <source>
        <dbReference type="ARBA" id="ARBA00023235"/>
    </source>
</evidence>
<evidence type="ECO:0000313" key="6">
    <source>
        <dbReference type="Proteomes" id="UP001218034"/>
    </source>
</evidence>
<dbReference type="GeneID" id="90590333"/>
<feature type="region of interest" description="Disordered" evidence="2">
    <location>
        <begin position="295"/>
        <end position="319"/>
    </location>
</feature>
<dbReference type="InterPro" id="IPR032819">
    <property type="entry name" value="TruB_C"/>
</dbReference>
<protein>
    <submittedName>
        <fullName evidence="5">Pseudouridine synthase</fullName>
    </submittedName>
</protein>
<dbReference type="Pfam" id="PF01509">
    <property type="entry name" value="TruB_N"/>
    <property type="match status" value="1"/>
</dbReference>
<dbReference type="Gene3D" id="3.30.2350.10">
    <property type="entry name" value="Pseudouridine synthase"/>
    <property type="match status" value="1"/>
</dbReference>
<dbReference type="PANTHER" id="PTHR23127:SF0">
    <property type="entry name" value="H_ACA RIBONUCLEOPROTEIN COMPLEX SUBUNIT DKC1"/>
    <property type="match status" value="1"/>
</dbReference>
<dbReference type="InterPro" id="IPR036974">
    <property type="entry name" value="PUA_sf"/>
</dbReference>
<dbReference type="NCBIfam" id="TIGR00425">
    <property type="entry name" value="CBF5"/>
    <property type="match status" value="1"/>
</dbReference>